<keyword evidence="3" id="KW-1185">Reference proteome</keyword>
<evidence type="ECO:0000313" key="2">
    <source>
        <dbReference type="EMBL" id="KAJ6853469.1"/>
    </source>
</evidence>
<organism evidence="2 3">
    <name type="scientific">Iris pallida</name>
    <name type="common">Sweet iris</name>
    <dbReference type="NCBI Taxonomy" id="29817"/>
    <lineage>
        <taxon>Eukaryota</taxon>
        <taxon>Viridiplantae</taxon>
        <taxon>Streptophyta</taxon>
        <taxon>Embryophyta</taxon>
        <taxon>Tracheophyta</taxon>
        <taxon>Spermatophyta</taxon>
        <taxon>Magnoliopsida</taxon>
        <taxon>Liliopsida</taxon>
        <taxon>Asparagales</taxon>
        <taxon>Iridaceae</taxon>
        <taxon>Iridoideae</taxon>
        <taxon>Irideae</taxon>
        <taxon>Iris</taxon>
    </lineage>
</organism>
<accession>A0AAX6IJN5</accession>
<gene>
    <name evidence="2" type="ORF">M6B38_249380</name>
</gene>
<reference evidence="2" key="1">
    <citation type="journal article" date="2023" name="GigaByte">
        <title>Genome assembly of the bearded iris, Iris pallida Lam.</title>
        <authorList>
            <person name="Bruccoleri R.E."/>
            <person name="Oakeley E.J."/>
            <person name="Faust A.M.E."/>
            <person name="Altorfer M."/>
            <person name="Dessus-Babus S."/>
            <person name="Burckhardt D."/>
            <person name="Oertli M."/>
            <person name="Naumann U."/>
            <person name="Petersen F."/>
            <person name="Wong J."/>
        </authorList>
    </citation>
    <scope>NUCLEOTIDE SEQUENCE</scope>
    <source>
        <strain evidence="2">GSM-AAB239-AS_SAM_17_03QT</strain>
    </source>
</reference>
<name>A0AAX6IJN5_IRIPA</name>
<dbReference type="Proteomes" id="UP001140949">
    <property type="component" value="Unassembled WGS sequence"/>
</dbReference>
<evidence type="ECO:0000313" key="3">
    <source>
        <dbReference type="Proteomes" id="UP001140949"/>
    </source>
</evidence>
<evidence type="ECO:0000256" key="1">
    <source>
        <dbReference type="SAM" id="MobiDB-lite"/>
    </source>
</evidence>
<proteinExistence type="predicted"/>
<reference evidence="2" key="2">
    <citation type="submission" date="2023-04" db="EMBL/GenBank/DDBJ databases">
        <authorList>
            <person name="Bruccoleri R.E."/>
            <person name="Oakeley E.J."/>
            <person name="Faust A.-M."/>
            <person name="Dessus-Babus S."/>
            <person name="Altorfer M."/>
            <person name="Burckhardt D."/>
            <person name="Oertli M."/>
            <person name="Naumann U."/>
            <person name="Petersen F."/>
            <person name="Wong J."/>
        </authorList>
    </citation>
    <scope>NUCLEOTIDE SEQUENCE</scope>
    <source>
        <strain evidence="2">GSM-AAB239-AS_SAM_17_03QT</strain>
        <tissue evidence="2">Leaf</tissue>
    </source>
</reference>
<dbReference type="AlphaFoldDB" id="A0AAX6IJN5"/>
<sequence length="84" mass="9553">MFLFVELIRRIGSLKMERFFKHKLSHETTTESPKEGASNSPREHFSSTSVRKTIVDLNSVPSDPAQKNNISECHPNQVDEIIIA</sequence>
<feature type="region of interest" description="Disordered" evidence="1">
    <location>
        <begin position="22"/>
        <end position="50"/>
    </location>
</feature>
<dbReference type="EMBL" id="JANAVB010000600">
    <property type="protein sequence ID" value="KAJ6853469.1"/>
    <property type="molecule type" value="Genomic_DNA"/>
</dbReference>
<feature type="compositionally biased region" description="Basic and acidic residues" evidence="1">
    <location>
        <begin position="22"/>
        <end position="34"/>
    </location>
</feature>
<comment type="caution">
    <text evidence="2">The sequence shown here is derived from an EMBL/GenBank/DDBJ whole genome shotgun (WGS) entry which is preliminary data.</text>
</comment>
<protein>
    <submittedName>
        <fullName evidence="2">Zinc finger MYM-type protein 1-like</fullName>
    </submittedName>
</protein>